<gene>
    <name evidence="1" type="primary">rpl32</name>
</gene>
<keyword evidence="1" id="KW-0689">Ribosomal protein</keyword>
<evidence type="ECO:0000313" key="1">
    <source>
        <dbReference type="EMBL" id="AWI72775.1"/>
    </source>
</evidence>
<dbReference type="AlphaFoldDB" id="A0A2S1UCT7"/>
<dbReference type="GO" id="GO:0005840">
    <property type="term" value="C:ribosome"/>
    <property type="evidence" value="ECO:0007669"/>
    <property type="project" value="UniProtKB-KW"/>
</dbReference>
<reference evidence="1" key="1">
    <citation type="journal article" date="2018" name="Am. J. Bot.">
        <title>Evolution on the backbone: Apocynaceae phylogenomics and new perspectives on growth forms, flowers, and fruits.</title>
        <authorList>
            <person name="Fishbein M."/>
            <person name="Livshultz T."/>
            <person name="Straub S.C.K."/>
            <person name="Simoes A.O."/>
            <person name="Boutte J."/>
            <person name="McDonnell A."/>
            <person name="Foote A."/>
        </authorList>
    </citation>
    <scope>NUCLEOTIDE SEQUENCE</scope>
</reference>
<organism evidence="1">
    <name type="scientific">Metastelma northropiae</name>
    <dbReference type="NCBI Taxonomy" id="1254457"/>
    <lineage>
        <taxon>Eukaryota</taxon>
        <taxon>Viridiplantae</taxon>
        <taxon>Streptophyta</taxon>
        <taxon>Embryophyta</taxon>
        <taxon>Tracheophyta</taxon>
        <taxon>Spermatophyta</taxon>
        <taxon>Magnoliopsida</taxon>
        <taxon>eudicotyledons</taxon>
        <taxon>Gunneridae</taxon>
        <taxon>Pentapetalae</taxon>
        <taxon>asterids</taxon>
        <taxon>lamiids</taxon>
        <taxon>Gentianales</taxon>
        <taxon>Apocynaceae</taxon>
        <taxon>Asclepiadoideae</taxon>
        <taxon>Asclepiadeae</taxon>
        <taxon>MOOG clade</taxon>
        <taxon>Metastelmatinae</taxon>
        <taxon>Metastelma</taxon>
    </lineage>
</organism>
<proteinExistence type="predicted"/>
<name>A0A2S1UCT7_9GENT</name>
<keyword evidence="1" id="KW-0934">Plastid</keyword>
<dbReference type="EMBL" id="MG963262">
    <property type="protein sequence ID" value="AWI72775.1"/>
    <property type="molecule type" value="Genomic_DNA"/>
</dbReference>
<sequence>MNRILRSKKTYFYIKKAYSEKYLEKEGILDSIKSFFVREISFYRKFKKFFFVKQKN</sequence>
<keyword evidence="1" id="KW-0150">Chloroplast</keyword>
<geneLocation type="chloroplast" evidence="1"/>
<keyword evidence="1" id="KW-0687">Ribonucleoprotein</keyword>
<protein>
    <submittedName>
        <fullName evidence="1">Ribosomal protein L32</fullName>
    </submittedName>
</protein>
<accession>A0A2S1UCT7</accession>